<evidence type="ECO:0000313" key="2">
    <source>
        <dbReference type="EMBL" id="KOS21863.1"/>
    </source>
</evidence>
<accession>A0A0M9VWA5</accession>
<feature type="compositionally biased region" description="Polar residues" evidence="1">
    <location>
        <begin position="75"/>
        <end position="85"/>
    </location>
</feature>
<organism evidence="2 3">
    <name type="scientific">Escovopsis weberi</name>
    <dbReference type="NCBI Taxonomy" id="150374"/>
    <lineage>
        <taxon>Eukaryota</taxon>
        <taxon>Fungi</taxon>
        <taxon>Dikarya</taxon>
        <taxon>Ascomycota</taxon>
        <taxon>Pezizomycotina</taxon>
        <taxon>Sordariomycetes</taxon>
        <taxon>Hypocreomycetidae</taxon>
        <taxon>Hypocreales</taxon>
        <taxon>Hypocreaceae</taxon>
        <taxon>Escovopsis</taxon>
    </lineage>
</organism>
<evidence type="ECO:0000313" key="3">
    <source>
        <dbReference type="Proteomes" id="UP000053831"/>
    </source>
</evidence>
<feature type="region of interest" description="Disordered" evidence="1">
    <location>
        <begin position="1"/>
        <end position="99"/>
    </location>
</feature>
<comment type="caution">
    <text evidence="2">The sequence shown here is derived from an EMBL/GenBank/DDBJ whole genome shotgun (WGS) entry which is preliminary data.</text>
</comment>
<dbReference type="Proteomes" id="UP000053831">
    <property type="component" value="Unassembled WGS sequence"/>
</dbReference>
<evidence type="ECO:0000256" key="1">
    <source>
        <dbReference type="SAM" id="MobiDB-lite"/>
    </source>
</evidence>
<protein>
    <submittedName>
        <fullName evidence="2">Uncharacterized protein</fullName>
    </submittedName>
</protein>
<gene>
    <name evidence="2" type="ORF">ESCO_001584</name>
</gene>
<dbReference type="EMBL" id="LGSR01000006">
    <property type="protein sequence ID" value="KOS21863.1"/>
    <property type="molecule type" value="Genomic_DNA"/>
</dbReference>
<dbReference type="AlphaFoldDB" id="A0A0M9VWA5"/>
<reference evidence="2 3" key="1">
    <citation type="submission" date="2015-07" db="EMBL/GenBank/DDBJ databases">
        <title>The genome of the fungus Escovopsis weberi, a specialized disease agent of ant agriculture.</title>
        <authorList>
            <person name="de Man T.J."/>
            <person name="Stajich J.E."/>
            <person name="Kubicek C.P."/>
            <person name="Chenthamara K."/>
            <person name="Atanasova L."/>
            <person name="Druzhinina I.S."/>
            <person name="Birnbaum S."/>
            <person name="Barribeau S.M."/>
            <person name="Teiling C."/>
            <person name="Suen G."/>
            <person name="Currie C."/>
            <person name="Gerardo N.M."/>
        </authorList>
    </citation>
    <scope>NUCLEOTIDE SEQUENCE [LARGE SCALE GENOMIC DNA]</scope>
</reference>
<sequence>MFSPRGILLPDAGNTASHPVFGEQPAIPRDGQSSPEAFHDAHFPPDGFRSQVNSPACPDADSDGGYTHGPAQGHAQRSSNLNPATRSWLPPSSALTGPPRQLVGLRMVETDSRARLLWGLSWAPWLLGAVTRG</sequence>
<proteinExistence type="predicted"/>
<name>A0A0M9VWA5_ESCWE</name>
<keyword evidence="3" id="KW-1185">Reference proteome</keyword>